<evidence type="ECO:0000256" key="5">
    <source>
        <dbReference type="ARBA" id="ARBA00022989"/>
    </source>
</evidence>
<keyword evidence="6 7" id="KW-0472">Membrane</keyword>
<gene>
    <name evidence="9" type="ORF">OVA965_LOCUS40963</name>
    <name evidence="10" type="ORF">TMI583_LOCUS42508</name>
</gene>
<protein>
    <recommendedName>
        <fullName evidence="8">ABC transporter domain-containing protein</fullName>
    </recommendedName>
</protein>
<name>A0A8S2VAA9_9BILA</name>
<dbReference type="AlphaFoldDB" id="A0A8S2VAA9"/>
<dbReference type="SUPFAM" id="SSF52540">
    <property type="entry name" value="P-loop containing nucleoside triphosphate hydrolases"/>
    <property type="match status" value="1"/>
</dbReference>
<evidence type="ECO:0000256" key="6">
    <source>
        <dbReference type="ARBA" id="ARBA00023136"/>
    </source>
</evidence>
<feature type="transmembrane region" description="Helical" evidence="7">
    <location>
        <begin position="108"/>
        <end position="129"/>
    </location>
</feature>
<evidence type="ECO:0000256" key="1">
    <source>
        <dbReference type="ARBA" id="ARBA00004141"/>
    </source>
</evidence>
<evidence type="ECO:0000256" key="2">
    <source>
        <dbReference type="ARBA" id="ARBA00005814"/>
    </source>
</evidence>
<evidence type="ECO:0000256" key="4">
    <source>
        <dbReference type="ARBA" id="ARBA00022692"/>
    </source>
</evidence>
<keyword evidence="3" id="KW-0813">Transport</keyword>
<dbReference type="Gene3D" id="3.40.50.300">
    <property type="entry name" value="P-loop containing nucleotide triphosphate hydrolases"/>
    <property type="match status" value="1"/>
</dbReference>
<dbReference type="GO" id="GO:0016020">
    <property type="term" value="C:membrane"/>
    <property type="evidence" value="ECO:0007669"/>
    <property type="project" value="UniProtKB-SubCell"/>
</dbReference>
<dbReference type="GO" id="GO:0016887">
    <property type="term" value="F:ATP hydrolysis activity"/>
    <property type="evidence" value="ECO:0007669"/>
    <property type="project" value="InterPro"/>
</dbReference>
<comment type="similarity">
    <text evidence="2">Belongs to the ABC transporter superfamily. ABCG family. Eye pigment precursor importer (TC 3.A.1.204) subfamily.</text>
</comment>
<evidence type="ECO:0000313" key="11">
    <source>
        <dbReference type="Proteomes" id="UP000682733"/>
    </source>
</evidence>
<dbReference type="InterPro" id="IPR050352">
    <property type="entry name" value="ABCG_transporters"/>
</dbReference>
<dbReference type="Proteomes" id="UP000682733">
    <property type="component" value="Unassembled WGS sequence"/>
</dbReference>
<accession>A0A8S2VAA9</accession>
<proteinExistence type="inferred from homology"/>
<comment type="caution">
    <text evidence="10">The sequence shown here is derived from an EMBL/GenBank/DDBJ whole genome shotgun (WGS) entry which is preliminary data.</text>
</comment>
<organism evidence="10 11">
    <name type="scientific">Didymodactylos carnosus</name>
    <dbReference type="NCBI Taxonomy" id="1234261"/>
    <lineage>
        <taxon>Eukaryota</taxon>
        <taxon>Metazoa</taxon>
        <taxon>Spiralia</taxon>
        <taxon>Gnathifera</taxon>
        <taxon>Rotifera</taxon>
        <taxon>Eurotatoria</taxon>
        <taxon>Bdelloidea</taxon>
        <taxon>Philodinida</taxon>
        <taxon>Philodinidae</taxon>
        <taxon>Didymodactylos</taxon>
    </lineage>
</organism>
<dbReference type="GO" id="GO:0005524">
    <property type="term" value="F:ATP binding"/>
    <property type="evidence" value="ECO:0007669"/>
    <property type="project" value="InterPro"/>
</dbReference>
<dbReference type="Proteomes" id="UP000677228">
    <property type="component" value="Unassembled WGS sequence"/>
</dbReference>
<keyword evidence="5 7" id="KW-1133">Transmembrane helix</keyword>
<dbReference type="PANTHER" id="PTHR48041">
    <property type="entry name" value="ABC TRANSPORTER G FAMILY MEMBER 28"/>
    <property type="match status" value="1"/>
</dbReference>
<dbReference type="PANTHER" id="PTHR48041:SF91">
    <property type="entry name" value="ABC TRANSPORTER G FAMILY MEMBER 28"/>
    <property type="match status" value="1"/>
</dbReference>
<evidence type="ECO:0000256" key="7">
    <source>
        <dbReference type="SAM" id="Phobius"/>
    </source>
</evidence>
<keyword evidence="4 7" id="KW-0812">Transmembrane</keyword>
<dbReference type="EMBL" id="CAJNOK010045877">
    <property type="protein sequence ID" value="CAF1580876.1"/>
    <property type="molecule type" value="Genomic_DNA"/>
</dbReference>
<evidence type="ECO:0000259" key="8">
    <source>
        <dbReference type="Pfam" id="PF00005"/>
    </source>
</evidence>
<dbReference type="EMBL" id="CAJOBA010068963">
    <property type="protein sequence ID" value="CAF4380325.1"/>
    <property type="molecule type" value="Genomic_DNA"/>
</dbReference>
<dbReference type="Pfam" id="PF00005">
    <property type="entry name" value="ABC_tran"/>
    <property type="match status" value="1"/>
</dbReference>
<evidence type="ECO:0000313" key="9">
    <source>
        <dbReference type="EMBL" id="CAF1580876.1"/>
    </source>
</evidence>
<comment type="subcellular location">
    <subcellularLocation>
        <location evidence="1">Membrane</location>
        <topology evidence="1">Multi-pass membrane protein</topology>
    </subcellularLocation>
</comment>
<dbReference type="InterPro" id="IPR003439">
    <property type="entry name" value="ABC_transporter-like_ATP-bd"/>
</dbReference>
<evidence type="ECO:0000313" key="10">
    <source>
        <dbReference type="EMBL" id="CAF4380325.1"/>
    </source>
</evidence>
<feature type="domain" description="ABC transporter" evidence="8">
    <location>
        <begin position="198"/>
        <end position="257"/>
    </location>
</feature>
<dbReference type="GO" id="GO:0042626">
    <property type="term" value="F:ATPase-coupled transmembrane transporter activity"/>
    <property type="evidence" value="ECO:0007669"/>
    <property type="project" value="TreeGrafter"/>
</dbReference>
<sequence length="263" mass="29590">MLYDKSYACCSGPICMIPCRLSSYCPSPLLLLNGFCLTTAYCPTESIETLGCGGSSFEYFCPNQFYCPNSSTKISCQNQTIDYCPSGIINPINCRFTCKDGILNNRHIWFVVVLIVLIVFGSLIISRVLQGIWQRCINSKCCKRPSAVNARLMQSNPEMSRYFREKNQINDCRFRMSISLNEVCLNIPTWDRENDGFSGIIKDGQITAVMGQSGCGKTSLLYALQGRQKPAEGEIFIDGHNLLKTELSNYIGYVPQEIFYIQI</sequence>
<reference evidence="10" key="1">
    <citation type="submission" date="2021-02" db="EMBL/GenBank/DDBJ databases">
        <authorList>
            <person name="Nowell W R."/>
        </authorList>
    </citation>
    <scope>NUCLEOTIDE SEQUENCE</scope>
</reference>
<evidence type="ECO:0000256" key="3">
    <source>
        <dbReference type="ARBA" id="ARBA00022448"/>
    </source>
</evidence>
<dbReference type="InterPro" id="IPR027417">
    <property type="entry name" value="P-loop_NTPase"/>
</dbReference>